<dbReference type="Gene3D" id="3.40.50.620">
    <property type="entry name" value="HUPs"/>
    <property type="match status" value="1"/>
</dbReference>
<dbReference type="Proteomes" id="UP000565572">
    <property type="component" value="Unassembled WGS sequence"/>
</dbReference>
<dbReference type="EMBL" id="JACHZG010000001">
    <property type="protein sequence ID" value="MBB3327238.1"/>
    <property type="molecule type" value="Genomic_DNA"/>
</dbReference>
<dbReference type="InterPro" id="IPR006015">
    <property type="entry name" value="Universal_stress_UspA"/>
</dbReference>
<evidence type="ECO:0000313" key="3">
    <source>
        <dbReference type="EMBL" id="MBB3327238.1"/>
    </source>
</evidence>
<dbReference type="Pfam" id="PF00582">
    <property type="entry name" value="Usp"/>
    <property type="match status" value="1"/>
</dbReference>
<comment type="similarity">
    <text evidence="1">Belongs to the universal stress protein A family.</text>
</comment>
<evidence type="ECO:0000259" key="2">
    <source>
        <dbReference type="Pfam" id="PF00582"/>
    </source>
</evidence>
<dbReference type="AlphaFoldDB" id="A0A7W5JVV3"/>
<dbReference type="SUPFAM" id="SSF52402">
    <property type="entry name" value="Adenine nucleotide alpha hydrolases-like"/>
    <property type="match status" value="1"/>
</dbReference>
<dbReference type="PRINTS" id="PR01438">
    <property type="entry name" value="UNVRSLSTRESS"/>
</dbReference>
<evidence type="ECO:0000256" key="1">
    <source>
        <dbReference type="ARBA" id="ARBA00008791"/>
    </source>
</evidence>
<proteinExistence type="inferred from homology"/>
<protein>
    <submittedName>
        <fullName evidence="3">Nucleotide-binding universal stress UspA family protein</fullName>
    </submittedName>
</protein>
<sequence>MTDTRGRIVVGVDGSDASTGAVRWAVGQATLTGADLEVLTSWHFPSQYAEWVADDIDWDARARALLEDTLAAVHVEKTMTVTRTARPGHPAAVLTDASAGADLLVVGSRGHDGFAGLLLGSVSAHVAAHAHCPVVVVRHRVD</sequence>
<dbReference type="InterPro" id="IPR006016">
    <property type="entry name" value="UspA"/>
</dbReference>
<dbReference type="PANTHER" id="PTHR31964">
    <property type="entry name" value="ADENINE NUCLEOTIDE ALPHA HYDROLASES-LIKE SUPERFAMILY PROTEIN"/>
    <property type="match status" value="1"/>
</dbReference>
<evidence type="ECO:0000313" key="4">
    <source>
        <dbReference type="Proteomes" id="UP000565572"/>
    </source>
</evidence>
<feature type="domain" description="UspA" evidence="2">
    <location>
        <begin position="6"/>
        <end position="138"/>
    </location>
</feature>
<dbReference type="RefSeq" id="WP_183338336.1">
    <property type="nucleotide sequence ID" value="NZ_JACHZG010000001.1"/>
</dbReference>
<dbReference type="CDD" id="cd23659">
    <property type="entry name" value="USP_At3g01520-like"/>
    <property type="match status" value="1"/>
</dbReference>
<name>A0A7W5JVV3_9ACTN</name>
<accession>A0A7W5JVV3</accession>
<reference evidence="3 4" key="1">
    <citation type="submission" date="2020-08" db="EMBL/GenBank/DDBJ databases">
        <title>Sequencing the genomes of 1000 actinobacteria strains.</title>
        <authorList>
            <person name="Klenk H.-P."/>
        </authorList>
    </citation>
    <scope>NUCLEOTIDE SEQUENCE [LARGE SCALE GENOMIC DNA]</scope>
    <source>
        <strain evidence="3 4">DSM 11053</strain>
    </source>
</reference>
<dbReference type="PANTHER" id="PTHR31964:SF113">
    <property type="entry name" value="USPA DOMAIN-CONTAINING PROTEIN"/>
    <property type="match status" value="1"/>
</dbReference>
<dbReference type="InterPro" id="IPR014729">
    <property type="entry name" value="Rossmann-like_a/b/a_fold"/>
</dbReference>
<comment type="caution">
    <text evidence="3">The sequence shown here is derived from an EMBL/GenBank/DDBJ whole genome shotgun (WGS) entry which is preliminary data.</text>
</comment>
<organism evidence="3 4">
    <name type="scientific">Microlunatus antarcticus</name>
    <dbReference type="NCBI Taxonomy" id="53388"/>
    <lineage>
        <taxon>Bacteria</taxon>
        <taxon>Bacillati</taxon>
        <taxon>Actinomycetota</taxon>
        <taxon>Actinomycetes</taxon>
        <taxon>Propionibacteriales</taxon>
        <taxon>Propionibacteriaceae</taxon>
        <taxon>Microlunatus</taxon>
    </lineage>
</organism>
<keyword evidence="4" id="KW-1185">Reference proteome</keyword>
<gene>
    <name evidence="3" type="ORF">FHX39_002182</name>
</gene>